<dbReference type="SMART" id="SM00320">
    <property type="entry name" value="WD40"/>
    <property type="match status" value="3"/>
</dbReference>
<dbReference type="GO" id="GO:1990841">
    <property type="term" value="F:promoter-specific chromatin binding"/>
    <property type="evidence" value="ECO:0007669"/>
    <property type="project" value="TreeGrafter"/>
</dbReference>
<gene>
    <name evidence="4" type="ORF">OSTQU699_LOCUS6735</name>
</gene>
<keyword evidence="2" id="KW-0677">Repeat</keyword>
<evidence type="ECO:0000256" key="2">
    <source>
        <dbReference type="ARBA" id="ARBA00022737"/>
    </source>
</evidence>
<dbReference type="PANTHER" id="PTHR22838:SF4">
    <property type="entry name" value="WD REPEAT-CONTAINING PROTEIN 13"/>
    <property type="match status" value="1"/>
</dbReference>
<reference evidence="4" key="1">
    <citation type="submission" date="2020-12" db="EMBL/GenBank/DDBJ databases">
        <authorList>
            <person name="Iha C."/>
        </authorList>
    </citation>
    <scope>NUCLEOTIDE SEQUENCE</scope>
</reference>
<dbReference type="EMBL" id="CAJHUC010001517">
    <property type="protein sequence ID" value="CAD7701376.1"/>
    <property type="molecule type" value="Genomic_DNA"/>
</dbReference>
<keyword evidence="1 3" id="KW-0853">WD repeat</keyword>
<sequence>MYVHQFHFGEINKTFCNKCGGQVMPIDTSGLKWQVFIYLLCSWDGKSGLLDDKSQQHMQHGGDTLLSAPICLSACRFHPMNPNLLFVGNGGAISVMNLSTGSQAFSHTIAHGGSHPEVTALACSNTSMFAGDENGDLHVFRCEVHVAGSSQHLPAIFAWPHPGGKGSAIVSIQWQGYITAVKGPALLVMYLDSTVAVYKVYDGVSCRLELFTKAELPPAARRICAVWCPSISIHEPQCIAAGGEDTNVHVYDIHRVRSTAVVVNQLQAHAAPVVDVSWSYDESCLASGDCDGTVIVWKRDHSAMSSRRTSAD</sequence>
<accession>A0A8S1J212</accession>
<dbReference type="Proteomes" id="UP000708148">
    <property type="component" value="Unassembled WGS sequence"/>
</dbReference>
<dbReference type="PROSITE" id="PS50082">
    <property type="entry name" value="WD_REPEATS_2"/>
    <property type="match status" value="1"/>
</dbReference>
<evidence type="ECO:0000313" key="5">
    <source>
        <dbReference type="Proteomes" id="UP000708148"/>
    </source>
</evidence>
<feature type="repeat" description="WD" evidence="3">
    <location>
        <begin position="266"/>
        <end position="298"/>
    </location>
</feature>
<dbReference type="Pfam" id="PF00400">
    <property type="entry name" value="WD40"/>
    <property type="match status" value="1"/>
</dbReference>
<dbReference type="Gene3D" id="2.130.10.10">
    <property type="entry name" value="YVTN repeat-like/Quinoprotein amine dehydrogenase"/>
    <property type="match status" value="2"/>
</dbReference>
<evidence type="ECO:0000256" key="3">
    <source>
        <dbReference type="PROSITE-ProRule" id="PRU00221"/>
    </source>
</evidence>
<organism evidence="4 5">
    <name type="scientific">Ostreobium quekettii</name>
    <dbReference type="NCBI Taxonomy" id="121088"/>
    <lineage>
        <taxon>Eukaryota</taxon>
        <taxon>Viridiplantae</taxon>
        <taxon>Chlorophyta</taxon>
        <taxon>core chlorophytes</taxon>
        <taxon>Ulvophyceae</taxon>
        <taxon>TCBD clade</taxon>
        <taxon>Bryopsidales</taxon>
        <taxon>Ostreobineae</taxon>
        <taxon>Ostreobiaceae</taxon>
        <taxon>Ostreobium</taxon>
    </lineage>
</organism>
<evidence type="ECO:0000256" key="1">
    <source>
        <dbReference type="ARBA" id="ARBA00022574"/>
    </source>
</evidence>
<dbReference type="InterPro" id="IPR015943">
    <property type="entry name" value="WD40/YVTN_repeat-like_dom_sf"/>
</dbReference>
<evidence type="ECO:0000313" key="4">
    <source>
        <dbReference type="EMBL" id="CAD7701376.1"/>
    </source>
</evidence>
<dbReference type="GO" id="GO:0005634">
    <property type="term" value="C:nucleus"/>
    <property type="evidence" value="ECO:0007669"/>
    <property type="project" value="TreeGrafter"/>
</dbReference>
<proteinExistence type="predicted"/>
<dbReference type="InterPro" id="IPR001680">
    <property type="entry name" value="WD40_rpt"/>
</dbReference>
<name>A0A8S1J212_9CHLO</name>
<keyword evidence="5" id="KW-1185">Reference proteome</keyword>
<dbReference type="OrthoDB" id="1932312at2759"/>
<dbReference type="PROSITE" id="PS50294">
    <property type="entry name" value="WD_REPEATS_REGION"/>
    <property type="match status" value="1"/>
</dbReference>
<dbReference type="InterPro" id="IPR036322">
    <property type="entry name" value="WD40_repeat_dom_sf"/>
</dbReference>
<protein>
    <submittedName>
        <fullName evidence="4">Uncharacterized protein</fullName>
    </submittedName>
</protein>
<dbReference type="PANTHER" id="PTHR22838">
    <property type="entry name" value="WD REPEAT PROTEIN 26-RELATED"/>
    <property type="match status" value="1"/>
</dbReference>
<comment type="caution">
    <text evidence="4">The sequence shown here is derived from an EMBL/GenBank/DDBJ whole genome shotgun (WGS) entry which is preliminary data.</text>
</comment>
<dbReference type="AlphaFoldDB" id="A0A8S1J212"/>
<dbReference type="SUPFAM" id="SSF50978">
    <property type="entry name" value="WD40 repeat-like"/>
    <property type="match status" value="1"/>
</dbReference>
<dbReference type="InterPro" id="IPR051350">
    <property type="entry name" value="WD_repeat-ST_regulator"/>
</dbReference>